<gene>
    <name evidence="6" type="ORF">Z517_08419</name>
</gene>
<dbReference type="GO" id="GO:0008202">
    <property type="term" value="P:steroid metabolic process"/>
    <property type="evidence" value="ECO:0007669"/>
    <property type="project" value="UniProtKB-ARBA"/>
</dbReference>
<evidence type="ECO:0000256" key="1">
    <source>
        <dbReference type="ARBA" id="ARBA00001974"/>
    </source>
</evidence>
<dbReference type="SUPFAM" id="SSF51905">
    <property type="entry name" value="FAD/NAD(P)-binding domain"/>
    <property type="match status" value="1"/>
</dbReference>
<dbReference type="PANTHER" id="PTHR43400">
    <property type="entry name" value="FUMARATE REDUCTASE"/>
    <property type="match status" value="1"/>
</dbReference>
<keyword evidence="4" id="KW-0560">Oxidoreductase</keyword>
<dbReference type="STRING" id="1442368.A0A0D2DLQ7"/>
<evidence type="ECO:0000256" key="4">
    <source>
        <dbReference type="ARBA" id="ARBA00023002"/>
    </source>
</evidence>
<dbReference type="Gene3D" id="3.90.700.10">
    <property type="entry name" value="Succinate dehydrogenase/fumarate reductase flavoprotein, catalytic domain"/>
    <property type="match status" value="1"/>
</dbReference>
<dbReference type="InterPro" id="IPR050315">
    <property type="entry name" value="FAD-oxidoreductase_2"/>
</dbReference>
<dbReference type="Proteomes" id="UP000053029">
    <property type="component" value="Unassembled WGS sequence"/>
</dbReference>
<reference evidence="6 7" key="1">
    <citation type="submission" date="2015-01" db="EMBL/GenBank/DDBJ databases">
        <title>The Genome Sequence of Fonsecaea pedrosoi CBS 271.37.</title>
        <authorList>
            <consortium name="The Broad Institute Genomics Platform"/>
            <person name="Cuomo C."/>
            <person name="de Hoog S."/>
            <person name="Gorbushina A."/>
            <person name="Stielow B."/>
            <person name="Teixiera M."/>
            <person name="Abouelleil A."/>
            <person name="Chapman S.B."/>
            <person name="Priest M."/>
            <person name="Young S.K."/>
            <person name="Wortman J."/>
            <person name="Nusbaum C."/>
            <person name="Birren B."/>
        </authorList>
    </citation>
    <scope>NUCLEOTIDE SEQUENCE [LARGE SCALE GENOMIC DNA]</scope>
    <source>
        <strain evidence="6 7">CBS 271.37</strain>
    </source>
</reference>
<dbReference type="RefSeq" id="XP_013282389.1">
    <property type="nucleotide sequence ID" value="XM_013426935.1"/>
</dbReference>
<name>A0A0D2DLQ7_9EURO</name>
<dbReference type="SUPFAM" id="SSF56425">
    <property type="entry name" value="Succinate dehydrogenase/fumarate reductase flavoprotein, catalytic domain"/>
    <property type="match status" value="1"/>
</dbReference>
<dbReference type="VEuPathDB" id="FungiDB:Z517_08419"/>
<feature type="domain" description="FAD-dependent oxidoreductase 2 FAD-binding" evidence="5">
    <location>
        <begin position="19"/>
        <end position="522"/>
    </location>
</feature>
<evidence type="ECO:0000256" key="2">
    <source>
        <dbReference type="ARBA" id="ARBA00022630"/>
    </source>
</evidence>
<keyword evidence="7" id="KW-1185">Reference proteome</keyword>
<dbReference type="Pfam" id="PF00890">
    <property type="entry name" value="FAD_binding_2"/>
    <property type="match status" value="1"/>
</dbReference>
<proteinExistence type="predicted"/>
<dbReference type="InterPro" id="IPR036188">
    <property type="entry name" value="FAD/NAD-bd_sf"/>
</dbReference>
<dbReference type="EMBL" id="KN846973">
    <property type="protein sequence ID" value="KIW78581.1"/>
    <property type="molecule type" value="Genomic_DNA"/>
</dbReference>
<dbReference type="InterPro" id="IPR027477">
    <property type="entry name" value="Succ_DH/fumarate_Rdtase_cat_sf"/>
</dbReference>
<keyword evidence="2" id="KW-0285">Flavoprotein</keyword>
<evidence type="ECO:0000313" key="6">
    <source>
        <dbReference type="EMBL" id="KIW78581.1"/>
    </source>
</evidence>
<dbReference type="OrthoDB" id="7777654at2759"/>
<sequence>MTSQSSSADVDGRWDEEYDIICVGSGIGGLSGAITAASKGLKTLVVEKTSQFGGVTALSGGQIWSPANKYQLARGIEDSLEDGIRYIESLADGWANDRMTRNLFNTANEAFDFLEEKGVKFRMIPNLPDYYYPDLQPFAKRDGRYIDAEPFDLRRLGDRYRHKLRHKAWSSPEMAGITGRPEAQRRDFVYTGEALAGYLLQAALEAGATCWTNSPATRLIRGEPEAGTSPRVTGVVVEGLDGGGREQRIRATRGVLLAVGGYDYNSALVHRYEGRFEPYGTLVFPGIDGDHLAMGADAGAAIATLPPSRSIVQRAVRTGIRRDEDLSSPTLDNEILAMYWPVGPHEIVVNRAGKRFADETFYPELHASLHVLDPVRHVHPHWPTWLVMDDNYWSSPMRRQQPGPPKEQCHVADTLDELATKAGIDPRGLKSTVDRYNEMCRQGRDDDFHRGERPWVTSSLAFAPLGTSPLGPIEQAPFYATKLIQAFLGVGAAGLEINQHAQVVRQDGRPIPGLYAAGNSAARTDLGMMLQSGVTNLRGMVYGFLAAKHMADNGCRSRSRL</sequence>
<evidence type="ECO:0000256" key="3">
    <source>
        <dbReference type="ARBA" id="ARBA00022827"/>
    </source>
</evidence>
<dbReference type="GeneID" id="25307909"/>
<organism evidence="6 7">
    <name type="scientific">Fonsecaea pedrosoi CBS 271.37</name>
    <dbReference type="NCBI Taxonomy" id="1442368"/>
    <lineage>
        <taxon>Eukaryota</taxon>
        <taxon>Fungi</taxon>
        <taxon>Dikarya</taxon>
        <taxon>Ascomycota</taxon>
        <taxon>Pezizomycotina</taxon>
        <taxon>Eurotiomycetes</taxon>
        <taxon>Chaetothyriomycetidae</taxon>
        <taxon>Chaetothyriales</taxon>
        <taxon>Herpotrichiellaceae</taxon>
        <taxon>Fonsecaea</taxon>
    </lineage>
</organism>
<dbReference type="GO" id="GO:0016491">
    <property type="term" value="F:oxidoreductase activity"/>
    <property type="evidence" value="ECO:0007669"/>
    <property type="project" value="UniProtKB-KW"/>
</dbReference>
<dbReference type="HOGENOM" id="CLU_011398_4_2_1"/>
<evidence type="ECO:0000313" key="7">
    <source>
        <dbReference type="Proteomes" id="UP000053029"/>
    </source>
</evidence>
<dbReference type="AlphaFoldDB" id="A0A0D2DLQ7"/>
<dbReference type="Gene3D" id="3.50.50.60">
    <property type="entry name" value="FAD/NAD(P)-binding domain"/>
    <property type="match status" value="2"/>
</dbReference>
<dbReference type="PANTHER" id="PTHR43400:SF10">
    <property type="entry name" value="3-OXOSTEROID 1-DEHYDROGENASE"/>
    <property type="match status" value="1"/>
</dbReference>
<accession>A0A0D2DLQ7</accession>
<protein>
    <recommendedName>
        <fullName evidence="5">FAD-dependent oxidoreductase 2 FAD-binding domain-containing protein</fullName>
    </recommendedName>
</protein>
<comment type="cofactor">
    <cofactor evidence="1">
        <name>FAD</name>
        <dbReference type="ChEBI" id="CHEBI:57692"/>
    </cofactor>
</comment>
<evidence type="ECO:0000259" key="5">
    <source>
        <dbReference type="Pfam" id="PF00890"/>
    </source>
</evidence>
<keyword evidence="3" id="KW-0274">FAD</keyword>
<dbReference type="InterPro" id="IPR003953">
    <property type="entry name" value="FAD-dep_OxRdtase_2_FAD-bd"/>
</dbReference>